<evidence type="ECO:0000256" key="2">
    <source>
        <dbReference type="SAM" id="MobiDB-lite"/>
    </source>
</evidence>
<dbReference type="Proteomes" id="UP000481858">
    <property type="component" value="Unassembled WGS sequence"/>
</dbReference>
<dbReference type="PANTHER" id="PTHR12891:SF0">
    <property type="entry name" value="MMS19 NUCLEOTIDE EXCISION REPAIR PROTEIN HOMOLOG"/>
    <property type="match status" value="1"/>
</dbReference>
<sequence>MAAGPRFDELALKYVLTDGDEKDLISEQAAKAIEESTNKRVTIGQWAASVQRWLQSSGEDDLISRAKALDFLASTLQILSRKDDTLNADQVTLLVTFFCSLFQNDHKAGVTASTKALRHLIVTKHFQPSLGSEIIKSVCKLEGDFKLQAPTTRLEIYHLFWSILEIFTKAYDLEYWQSNTNGFILDLLDLCRNERDPENLMMWFATLKVILQDFNPSTDITSEIFKTFSAYFPISLRPSATPSSVTTDDLKVALRSCFSAHHRVASLAIPFLVDKLDKVDQTVAVKVDILLTLDACLVKYEHPKQSVVPHADQIWGSLKYEVRNGEIQDIIKATLKVLCSLTMRLDGENLQSFLDNNWRDLKEDISDSKYTAQAGRLLIALVGATPQSFALLMPRALDHIKKNIKQNASVIHKRHLIALMSSIVKLRLHLASDSDFNRYDPEDGTLLSDDLFGDSLFHDLYSPFWEEHSVSSSPIEYIGILREAMQGLSALVGQISTGNGPAQRLCSDYTCETIIGLLAKPVVVCPLKGPKYFDLVEERVPQDLFDAGEEVLRNAVPLYPPSFRYLLLQFLSSIKDTYRSQSRPHDLSLQIRNVSATLCAIIHSDTLEPDACWINEAALINTFLQSLQWMLSEQADTKFLIVFIDAIHTTLKRTLKQASILDASPKLTREQFHDFARIFDANDVPRVDLDRPGKIEALDAEETGPERPRRAYCLFVVQQLYRRFTTASNPVISSEVSSDEPIIVALSGDLDGSNPDLVAKQDILLNQLGQLAASVIRELSEEEQRALDLDFEAFSLFHTHSSESAPKHAHLSPANDFRTAPLSLGIIQGLWPGAIRTEVHLPALNDLIAVLSTTPMACSEAARAAMDALLCVLSNKFDVKKSSNLIEERNKTQQPLITEMQTLMDPHQATSSTDSKLRIFRSVLHYLAGDIAHPLTGPDQNLLLALVVENGAMDIMTGRQLAQNLGLLVMPRECLSEINHPIRKKLGLGWFYHKNVVPYLDRCLSGAGAEEREAVNRAVGIFSILRYLDYKIYASEVAKIVRIGIRSFSTFKVGVETESLLAVLLHILEQDPSELRGHLKAVLLGLTTVYEMARNVADAAKPDPNNGAEGGQTYRSKASRVSARDRDPIATRMYTLQFFQKLTESGFENYLLLPYRKGLRRPLAAACGDPIREIRRTALRARQAWEGLA</sequence>
<evidence type="ECO:0000259" key="3">
    <source>
        <dbReference type="Pfam" id="PF14500"/>
    </source>
</evidence>
<dbReference type="InterPro" id="IPR029240">
    <property type="entry name" value="MMS19_N"/>
</dbReference>
<evidence type="ECO:0000313" key="4">
    <source>
        <dbReference type="EMBL" id="KAF2964661.1"/>
    </source>
</evidence>
<dbReference type="GO" id="GO:0051604">
    <property type="term" value="P:protein maturation"/>
    <property type="evidence" value="ECO:0007669"/>
    <property type="project" value="UniProtKB-UniRule"/>
</dbReference>
<dbReference type="GO" id="GO:0005634">
    <property type="term" value="C:nucleus"/>
    <property type="evidence" value="ECO:0007669"/>
    <property type="project" value="UniProtKB-SubCell"/>
</dbReference>
<comment type="function">
    <text evidence="1">Key component of the cytosolic iron-sulfur protein assembly (CIA) complex, a multiprotein complex that mediates the incorporation of iron-sulfur cluster into apoproteins specifically involved in DNA metabolism and genomic integrity. In the CIA complex, MMS19 acts as an adapter between early-acting CIA components and a subset of cellular target iron-sulfur proteins.</text>
</comment>
<feature type="domain" description="MMS19 N-terminal" evidence="3">
    <location>
        <begin position="60"/>
        <end position="322"/>
    </location>
</feature>
<keyword evidence="1" id="KW-0227">DNA damage</keyword>
<keyword evidence="5" id="KW-1185">Reference proteome</keyword>
<dbReference type="GO" id="GO:0006281">
    <property type="term" value="P:DNA repair"/>
    <property type="evidence" value="ECO:0007669"/>
    <property type="project" value="UniProtKB-UniRule"/>
</dbReference>
<organism evidence="4 5">
    <name type="scientific">Xylaria multiplex</name>
    <dbReference type="NCBI Taxonomy" id="323545"/>
    <lineage>
        <taxon>Eukaryota</taxon>
        <taxon>Fungi</taxon>
        <taxon>Dikarya</taxon>
        <taxon>Ascomycota</taxon>
        <taxon>Pezizomycotina</taxon>
        <taxon>Sordariomycetes</taxon>
        <taxon>Xylariomycetidae</taxon>
        <taxon>Xylariales</taxon>
        <taxon>Xylariaceae</taxon>
        <taxon>Xylaria</taxon>
    </lineage>
</organism>
<dbReference type="OrthoDB" id="342900at2759"/>
<name>A0A7C8IIU8_9PEZI</name>
<keyword evidence="1" id="KW-0539">Nucleus</keyword>
<dbReference type="InParanoid" id="A0A7C8IIU8"/>
<evidence type="ECO:0000313" key="5">
    <source>
        <dbReference type="Proteomes" id="UP000481858"/>
    </source>
</evidence>
<evidence type="ECO:0000256" key="1">
    <source>
        <dbReference type="RuleBase" id="RU367072"/>
    </source>
</evidence>
<dbReference type="InterPro" id="IPR039920">
    <property type="entry name" value="MMS19"/>
</dbReference>
<proteinExistence type="inferred from homology"/>
<dbReference type="GO" id="GO:0016226">
    <property type="term" value="P:iron-sulfur cluster assembly"/>
    <property type="evidence" value="ECO:0007669"/>
    <property type="project" value="UniProtKB-UniRule"/>
</dbReference>
<gene>
    <name evidence="4" type="ORF">GQX73_g8911</name>
</gene>
<reference evidence="4 5" key="1">
    <citation type="submission" date="2019-12" db="EMBL/GenBank/DDBJ databases">
        <title>Draft genome sequence of the ascomycete Xylaria multiplex DSM 110363.</title>
        <authorList>
            <person name="Buettner E."/>
            <person name="Kellner H."/>
        </authorList>
    </citation>
    <scope>NUCLEOTIDE SEQUENCE [LARGE SCALE GENOMIC DNA]</scope>
    <source>
        <strain evidence="4 5">DSM 110363</strain>
    </source>
</reference>
<dbReference type="Pfam" id="PF14500">
    <property type="entry name" value="MMS19_N"/>
    <property type="match status" value="1"/>
</dbReference>
<dbReference type="GO" id="GO:0097361">
    <property type="term" value="C:cytosolic [4Fe-4S] assembly targeting complex"/>
    <property type="evidence" value="ECO:0007669"/>
    <property type="project" value="UniProtKB-UniRule"/>
</dbReference>
<keyword evidence="1" id="KW-0234">DNA repair</keyword>
<dbReference type="InterPro" id="IPR016024">
    <property type="entry name" value="ARM-type_fold"/>
</dbReference>
<feature type="region of interest" description="Disordered" evidence="2">
    <location>
        <begin position="1100"/>
        <end position="1123"/>
    </location>
</feature>
<protein>
    <recommendedName>
        <fullName evidence="1">MMS19 nucleotide excision repair protein</fullName>
    </recommendedName>
</protein>
<comment type="subcellular location">
    <subcellularLocation>
        <location evidence="1">Nucleus</location>
    </subcellularLocation>
</comment>
<dbReference type="AlphaFoldDB" id="A0A7C8IIU8"/>
<dbReference type="EMBL" id="WUBL01000141">
    <property type="protein sequence ID" value="KAF2964661.1"/>
    <property type="molecule type" value="Genomic_DNA"/>
</dbReference>
<dbReference type="PANTHER" id="PTHR12891">
    <property type="entry name" value="DNA REPAIR/TRANSCRIPTION PROTEIN MET18/MMS19"/>
    <property type="match status" value="1"/>
</dbReference>
<accession>A0A7C8IIU8</accession>
<dbReference type="SUPFAM" id="SSF48371">
    <property type="entry name" value="ARM repeat"/>
    <property type="match status" value="1"/>
</dbReference>
<comment type="caution">
    <text evidence="4">The sequence shown here is derived from an EMBL/GenBank/DDBJ whole genome shotgun (WGS) entry which is preliminary data.</text>
</comment>
<comment type="similarity">
    <text evidence="1">Belongs to the MET18/MMS19 family.</text>
</comment>